<sequence length="120" mass="12937">MFIITFTRKMPHNSNNRETPSCSGEILSRRDLSDAGFCSPISKVGVDSREPCTTEVIIPPIEVDRDGVSGTSTGSMRAACAGELICSRVYMERGMAVLPKTRRPSIFAISAVRQGKGAVT</sequence>
<comment type="caution">
    <text evidence="1">The sequence shown here is derived from an EMBL/GenBank/DDBJ whole genome shotgun (WGS) entry which is preliminary data.</text>
</comment>
<gene>
    <name evidence="1" type="ORF">LtaPh_2624551</name>
</gene>
<organism evidence="1 2">
    <name type="scientific">Leishmania tarentolae</name>
    <name type="common">Sauroleishmania tarentolae</name>
    <dbReference type="NCBI Taxonomy" id="5689"/>
    <lineage>
        <taxon>Eukaryota</taxon>
        <taxon>Discoba</taxon>
        <taxon>Euglenozoa</taxon>
        <taxon>Kinetoplastea</taxon>
        <taxon>Metakinetoplastina</taxon>
        <taxon>Trypanosomatida</taxon>
        <taxon>Trypanosomatidae</taxon>
        <taxon>Leishmaniinae</taxon>
        <taxon>Leishmania</taxon>
        <taxon>lizard Leishmania</taxon>
    </lineage>
</organism>
<protein>
    <submittedName>
        <fullName evidence="1">Uncharacterized protein</fullName>
    </submittedName>
</protein>
<reference evidence="1" key="1">
    <citation type="submission" date="2019-11" db="EMBL/GenBank/DDBJ databases">
        <title>Leishmania tarentolae CDS.</title>
        <authorList>
            <person name="Goto Y."/>
            <person name="Yamagishi J."/>
        </authorList>
    </citation>
    <scope>NUCLEOTIDE SEQUENCE [LARGE SCALE GENOMIC DNA]</scope>
    <source>
        <strain evidence="1">Parrot Tar II</strain>
    </source>
</reference>
<accession>A0A640KKM5</accession>
<proteinExistence type="predicted"/>
<dbReference type="VEuPathDB" id="TriTrypDB:LtaPh_2624551"/>
<evidence type="ECO:0000313" key="2">
    <source>
        <dbReference type="Proteomes" id="UP000419144"/>
    </source>
</evidence>
<dbReference type="AlphaFoldDB" id="A0A640KKM5"/>
<evidence type="ECO:0000313" key="1">
    <source>
        <dbReference type="EMBL" id="GET89595.1"/>
    </source>
</evidence>
<keyword evidence="2" id="KW-1185">Reference proteome</keyword>
<dbReference type="EMBL" id="BLBS01000036">
    <property type="protein sequence ID" value="GET89595.1"/>
    <property type="molecule type" value="Genomic_DNA"/>
</dbReference>
<name>A0A640KKM5_LEITA</name>
<dbReference type="Proteomes" id="UP000419144">
    <property type="component" value="Unassembled WGS sequence"/>
</dbReference>